<dbReference type="PANTHER" id="PTHR42709:SF6">
    <property type="entry name" value="UNDECAPRENYL PHOSPHATE TRANSPORTER A"/>
    <property type="match status" value="1"/>
</dbReference>
<accession>A0A846LPD6</accession>
<keyword evidence="6 7" id="KW-0472">Membrane</keyword>
<dbReference type="Proteomes" id="UP000552836">
    <property type="component" value="Unassembled WGS sequence"/>
</dbReference>
<evidence type="ECO:0000313" key="12">
    <source>
        <dbReference type="Proteomes" id="UP000648663"/>
    </source>
</evidence>
<sequence length="219" mass="23096">MTVLAQTTSGSSGDNLTGLAGWAADTMTSLGGPGVGAIVALENLFPPIPSEVVLPLAGFLAGQGRLSVVAVIAWATAGSVAGALVLYALGAVFGRQRLLRMADRLPLISIDDVQRAERWFARRGGQAVLLGRFVPVVRSLVSIPAGVERMPLLKFTLYTTIGSALWNSLFVLLGYALGSRWQQVGAYSSYINNAAIGLIGLAVVVIVIRRLRARRPTPE</sequence>
<keyword evidence="3" id="KW-1003">Cell membrane</keyword>
<keyword evidence="5 7" id="KW-1133">Transmembrane helix</keyword>
<evidence type="ECO:0000313" key="11">
    <source>
        <dbReference type="Proteomes" id="UP000552836"/>
    </source>
</evidence>
<dbReference type="InterPro" id="IPR032816">
    <property type="entry name" value="VTT_dom"/>
</dbReference>
<dbReference type="Pfam" id="PF09335">
    <property type="entry name" value="VTT_dom"/>
    <property type="match status" value="1"/>
</dbReference>
<evidence type="ECO:0000313" key="10">
    <source>
        <dbReference type="EMBL" id="NIH69277.1"/>
    </source>
</evidence>
<evidence type="ECO:0000256" key="2">
    <source>
        <dbReference type="ARBA" id="ARBA00010792"/>
    </source>
</evidence>
<evidence type="ECO:0000313" key="9">
    <source>
        <dbReference type="EMBL" id="GGL86225.1"/>
    </source>
</evidence>
<dbReference type="EMBL" id="BMMI01000023">
    <property type="protein sequence ID" value="GGL86225.1"/>
    <property type="molecule type" value="Genomic_DNA"/>
</dbReference>
<feature type="transmembrane region" description="Helical" evidence="7">
    <location>
        <begin position="190"/>
        <end position="208"/>
    </location>
</feature>
<feature type="transmembrane region" description="Helical" evidence="7">
    <location>
        <begin position="155"/>
        <end position="178"/>
    </location>
</feature>
<gene>
    <name evidence="10" type="ORF">FB380_003765</name>
    <name evidence="9" type="ORF">GCM10011589_48290</name>
</gene>
<organism evidence="10 11">
    <name type="scientific">Modestobacter marinus</name>
    <dbReference type="NCBI Taxonomy" id="477641"/>
    <lineage>
        <taxon>Bacteria</taxon>
        <taxon>Bacillati</taxon>
        <taxon>Actinomycetota</taxon>
        <taxon>Actinomycetes</taxon>
        <taxon>Geodermatophilales</taxon>
        <taxon>Geodermatophilaceae</taxon>
        <taxon>Modestobacter</taxon>
    </lineage>
</organism>
<evidence type="ECO:0000256" key="4">
    <source>
        <dbReference type="ARBA" id="ARBA00022692"/>
    </source>
</evidence>
<protein>
    <submittedName>
        <fullName evidence="10">Membrane protein DedA with SNARE-associated domain</fullName>
    </submittedName>
</protein>
<comment type="similarity">
    <text evidence="2">Belongs to the DedA family.</text>
</comment>
<evidence type="ECO:0000256" key="3">
    <source>
        <dbReference type="ARBA" id="ARBA00022475"/>
    </source>
</evidence>
<dbReference type="PANTHER" id="PTHR42709">
    <property type="entry name" value="ALKALINE PHOSPHATASE LIKE PROTEIN"/>
    <property type="match status" value="1"/>
</dbReference>
<comment type="subcellular location">
    <subcellularLocation>
        <location evidence="1">Cell membrane</location>
        <topology evidence="1">Multi-pass membrane protein</topology>
    </subcellularLocation>
</comment>
<dbReference type="InterPro" id="IPR051311">
    <property type="entry name" value="DedA_domain"/>
</dbReference>
<reference evidence="9" key="1">
    <citation type="journal article" date="2014" name="Int. J. Syst. Evol. Microbiol.">
        <title>Complete genome of a new Firmicutes species belonging to the dominant human colonic microbiota ('Ruminococcus bicirculans') reveals two chromosomes and a selective capacity to utilize plant glucans.</title>
        <authorList>
            <consortium name="NISC Comparative Sequencing Program"/>
            <person name="Wegmann U."/>
            <person name="Louis P."/>
            <person name="Goesmann A."/>
            <person name="Henrissat B."/>
            <person name="Duncan S.H."/>
            <person name="Flint H.J."/>
        </authorList>
    </citation>
    <scope>NUCLEOTIDE SEQUENCE</scope>
    <source>
        <strain evidence="9">CGMCC 4.5581</strain>
    </source>
</reference>
<proteinExistence type="inferred from homology"/>
<feature type="transmembrane region" description="Helical" evidence="7">
    <location>
        <begin position="68"/>
        <end position="94"/>
    </location>
</feature>
<evidence type="ECO:0000256" key="1">
    <source>
        <dbReference type="ARBA" id="ARBA00004651"/>
    </source>
</evidence>
<name>A0A846LPD6_9ACTN</name>
<comment type="caution">
    <text evidence="10">The sequence shown here is derived from an EMBL/GenBank/DDBJ whole genome shotgun (WGS) entry which is preliminary data.</text>
</comment>
<dbReference type="Proteomes" id="UP000648663">
    <property type="component" value="Unassembled WGS sequence"/>
</dbReference>
<dbReference type="EMBL" id="JAAMPA010000002">
    <property type="protein sequence ID" value="NIH69277.1"/>
    <property type="molecule type" value="Genomic_DNA"/>
</dbReference>
<keyword evidence="4 7" id="KW-0812">Transmembrane</keyword>
<evidence type="ECO:0000256" key="7">
    <source>
        <dbReference type="SAM" id="Phobius"/>
    </source>
</evidence>
<reference evidence="9" key="4">
    <citation type="submission" date="2024-05" db="EMBL/GenBank/DDBJ databases">
        <authorList>
            <person name="Sun Q."/>
            <person name="Zhou Y."/>
        </authorList>
    </citation>
    <scope>NUCLEOTIDE SEQUENCE</scope>
    <source>
        <strain evidence="9">CGMCC 4.5581</strain>
    </source>
</reference>
<evidence type="ECO:0000256" key="6">
    <source>
        <dbReference type="ARBA" id="ARBA00023136"/>
    </source>
</evidence>
<evidence type="ECO:0000259" key="8">
    <source>
        <dbReference type="Pfam" id="PF09335"/>
    </source>
</evidence>
<keyword evidence="12" id="KW-1185">Reference proteome</keyword>
<dbReference type="AlphaFoldDB" id="A0A846LPD6"/>
<dbReference type="GO" id="GO:0005886">
    <property type="term" value="C:plasma membrane"/>
    <property type="evidence" value="ECO:0007669"/>
    <property type="project" value="UniProtKB-SubCell"/>
</dbReference>
<evidence type="ECO:0000256" key="5">
    <source>
        <dbReference type="ARBA" id="ARBA00022989"/>
    </source>
</evidence>
<dbReference type="RefSeq" id="WP_166756816.1">
    <property type="nucleotide sequence ID" value="NZ_BAABJU010000016.1"/>
</dbReference>
<reference evidence="12" key="2">
    <citation type="journal article" date="2019" name="Int. J. Syst. Evol. Microbiol.">
        <title>The Global Catalogue of Microorganisms (GCM) 10K type strain sequencing project: providing services to taxonomists for standard genome sequencing and annotation.</title>
        <authorList>
            <consortium name="The Broad Institute Genomics Platform"/>
            <consortium name="The Broad Institute Genome Sequencing Center for Infectious Disease"/>
            <person name="Wu L."/>
            <person name="Ma J."/>
        </authorList>
    </citation>
    <scope>NUCLEOTIDE SEQUENCE [LARGE SCALE GENOMIC DNA]</scope>
    <source>
        <strain evidence="12">CGMCC 4.5581</strain>
    </source>
</reference>
<reference evidence="10 11" key="3">
    <citation type="submission" date="2020-02" db="EMBL/GenBank/DDBJ databases">
        <title>Sequencing the genomes of 1000 actinobacteria strains.</title>
        <authorList>
            <person name="Klenk H.-P."/>
        </authorList>
    </citation>
    <scope>NUCLEOTIDE SEQUENCE [LARGE SCALE GENOMIC DNA]</scope>
    <source>
        <strain evidence="10 11">DSM 45201</strain>
    </source>
</reference>
<feature type="domain" description="VTT" evidence="8">
    <location>
        <begin position="48"/>
        <end position="175"/>
    </location>
</feature>